<organism evidence="2 3">
    <name type="scientific">Parasulfitobacter algicola</name>
    <dbReference type="NCBI Taxonomy" id="2614809"/>
    <lineage>
        <taxon>Bacteria</taxon>
        <taxon>Pseudomonadati</taxon>
        <taxon>Pseudomonadota</taxon>
        <taxon>Alphaproteobacteria</taxon>
        <taxon>Rhodobacterales</taxon>
        <taxon>Roseobacteraceae</taxon>
        <taxon>Parasulfitobacter</taxon>
    </lineage>
</organism>
<feature type="domain" description="Extensin-like C-terminal" evidence="1">
    <location>
        <begin position="51"/>
        <end position="202"/>
    </location>
</feature>
<dbReference type="RefSeq" id="WP_174137275.1">
    <property type="nucleotide sequence ID" value="NZ_JABUFE010000004.1"/>
</dbReference>
<gene>
    <name evidence="2" type="ORF">HRQ87_08460</name>
</gene>
<dbReference type="Proteomes" id="UP000777935">
    <property type="component" value="Unassembled WGS sequence"/>
</dbReference>
<dbReference type="Pfam" id="PF06904">
    <property type="entry name" value="Extensin-like_C"/>
    <property type="match status" value="1"/>
</dbReference>
<accession>A0ABX2IPL2</accession>
<comment type="caution">
    <text evidence="2">The sequence shown here is derived from an EMBL/GenBank/DDBJ whole genome shotgun (WGS) entry which is preliminary data.</text>
</comment>
<dbReference type="InterPro" id="IPR009683">
    <property type="entry name" value="Extensin-like_C"/>
</dbReference>
<evidence type="ECO:0000313" key="2">
    <source>
        <dbReference type="EMBL" id="NSX54829.1"/>
    </source>
</evidence>
<proteinExistence type="predicted"/>
<reference evidence="2 3" key="1">
    <citation type="submission" date="2020-06" db="EMBL/GenBank/DDBJ databases">
        <title>Sulfitobacter algicola sp. nov., isolated from green algae.</title>
        <authorList>
            <person name="Wang C."/>
        </authorList>
    </citation>
    <scope>NUCLEOTIDE SEQUENCE [LARGE SCALE GENOMIC DNA]</scope>
    <source>
        <strain evidence="2 3">1151</strain>
    </source>
</reference>
<evidence type="ECO:0000259" key="1">
    <source>
        <dbReference type="Pfam" id="PF06904"/>
    </source>
</evidence>
<name>A0ABX2IPL2_9RHOB</name>
<dbReference type="EMBL" id="JABUFE010000004">
    <property type="protein sequence ID" value="NSX54829.1"/>
    <property type="molecule type" value="Genomic_DNA"/>
</dbReference>
<keyword evidence="3" id="KW-1185">Reference proteome</keyword>
<sequence>MNIEVTIISALCVSVLSGCGPMESDDVARGSLCGIKGIQGDRIDPIVGTLDGCGVSNPVQVTEIAGVQLSQGAIMECDTARALHTWVTKSAKPAVGRRGGGLDSLRVAAHYACRSRNSQSGAKISEHGKGRAIDISAFVLQNGEEITVQDGWTSPEYRKILREMHQSACGPFGTVLGPESDRFHQDHFHFDTADYRSGPYCR</sequence>
<evidence type="ECO:0000313" key="3">
    <source>
        <dbReference type="Proteomes" id="UP000777935"/>
    </source>
</evidence>
<protein>
    <submittedName>
        <fullName evidence="2">Extensin family protein</fullName>
    </submittedName>
</protein>